<dbReference type="PANTHER" id="PTHR12381:SF56">
    <property type="entry name" value="B30.2_SPRY DOMAIN-CONTAINING PROTEIN-RELATED"/>
    <property type="match status" value="1"/>
</dbReference>
<feature type="region of interest" description="Disordered" evidence="3">
    <location>
        <begin position="1"/>
        <end position="32"/>
    </location>
</feature>
<dbReference type="SUPFAM" id="SSF49899">
    <property type="entry name" value="Concanavalin A-like lectins/glucanases"/>
    <property type="match status" value="1"/>
</dbReference>
<dbReference type="Pfam" id="PF00622">
    <property type="entry name" value="SPRY"/>
    <property type="match status" value="1"/>
</dbReference>
<feature type="region of interest" description="Disordered" evidence="3">
    <location>
        <begin position="445"/>
        <end position="563"/>
    </location>
</feature>
<dbReference type="CDD" id="cd12884">
    <property type="entry name" value="SPRY_hnRNP"/>
    <property type="match status" value="1"/>
</dbReference>
<dbReference type="InterPro" id="IPR043136">
    <property type="entry name" value="B30.2/SPRY_sf"/>
</dbReference>
<dbReference type="InterPro" id="IPR003877">
    <property type="entry name" value="SPRY_dom"/>
</dbReference>
<dbReference type="Gene3D" id="2.60.120.920">
    <property type="match status" value="1"/>
</dbReference>
<evidence type="ECO:0000313" key="5">
    <source>
        <dbReference type="EMBL" id="KAH9290196.1"/>
    </source>
</evidence>
<evidence type="ECO:0000256" key="2">
    <source>
        <dbReference type="ARBA" id="ARBA00023242"/>
    </source>
</evidence>
<evidence type="ECO:0000259" key="4">
    <source>
        <dbReference type="SMART" id="SM00449"/>
    </source>
</evidence>
<feature type="compositionally biased region" description="Basic and acidic residues" evidence="3">
    <location>
        <begin position="476"/>
        <end position="488"/>
    </location>
</feature>
<feature type="compositionally biased region" description="Basic and acidic residues" evidence="3">
    <location>
        <begin position="11"/>
        <end position="32"/>
    </location>
</feature>
<dbReference type="Pfam" id="PF13671">
    <property type="entry name" value="AAA_33"/>
    <property type="match status" value="1"/>
</dbReference>
<dbReference type="Proteomes" id="UP000824469">
    <property type="component" value="Unassembled WGS sequence"/>
</dbReference>
<dbReference type="PANTHER" id="PTHR12381">
    <property type="entry name" value="HETEROGENEOUS NUCLEAR RIBONUCLEOPROTEIN U FAMILY MEMBER"/>
    <property type="match status" value="1"/>
</dbReference>
<protein>
    <recommendedName>
        <fullName evidence="4">SPRY domain-containing protein</fullName>
    </recommendedName>
</protein>
<dbReference type="EMBL" id="JAHRHJ020003813">
    <property type="protein sequence ID" value="KAH9290196.1"/>
    <property type="molecule type" value="Genomic_DNA"/>
</dbReference>
<reference evidence="5 6" key="1">
    <citation type="journal article" date="2021" name="Nat. Plants">
        <title>The Taxus genome provides insights into paclitaxel biosynthesis.</title>
        <authorList>
            <person name="Xiong X."/>
            <person name="Gou J."/>
            <person name="Liao Q."/>
            <person name="Li Y."/>
            <person name="Zhou Q."/>
            <person name="Bi G."/>
            <person name="Li C."/>
            <person name="Du R."/>
            <person name="Wang X."/>
            <person name="Sun T."/>
            <person name="Guo L."/>
            <person name="Liang H."/>
            <person name="Lu P."/>
            <person name="Wu Y."/>
            <person name="Zhang Z."/>
            <person name="Ro D.K."/>
            <person name="Shang Y."/>
            <person name="Huang S."/>
            <person name="Yan J."/>
        </authorList>
    </citation>
    <scope>NUCLEOTIDE SEQUENCE [LARGE SCALE GENOMIC DNA]</scope>
    <source>
        <strain evidence="5">Ta-2019</strain>
    </source>
</reference>
<comment type="caution">
    <text evidence="5">The sequence shown here is derived from an EMBL/GenBank/DDBJ whole genome shotgun (WGS) entry which is preliminary data.</text>
</comment>
<comment type="subcellular location">
    <subcellularLocation>
        <location evidence="1">Nucleus</location>
    </subcellularLocation>
</comment>
<evidence type="ECO:0000256" key="3">
    <source>
        <dbReference type="SAM" id="MobiDB-lite"/>
    </source>
</evidence>
<dbReference type="AlphaFoldDB" id="A0AA38BWX8"/>
<dbReference type="Gene3D" id="3.40.50.300">
    <property type="entry name" value="P-loop containing nucleotide triphosphate hydrolases"/>
    <property type="match status" value="1"/>
</dbReference>
<dbReference type="InterPro" id="IPR027417">
    <property type="entry name" value="P-loop_NTPase"/>
</dbReference>
<sequence length="699" mass="77260">MASAGKKRSPPKTEDQSDTKKPRLSIDSDKKTERVKLNPADCNLDFDIEDNGLQGHALHDKGFAYCWSGARATVGIRGGKYCFSCKIIAAQEVQMEDTPADQQHVCRVGISRGDDNVGNLGETDHSFGFGGTGKFSTGGKFLDYGSKFSVGDTILCAVNLDSHPLGEISFSKNGTQLGVAKRFDSGPKGMEITDTPLKKLTWESALFPHVLLKNVVVQMQFSIEDGLVPLEDYKPWDAVLQDGNGVVGPQFSSSKECEVLMMVGLPAAGKSTWAESWVKNHPEKRYMVLGTNLALDQMKIAVVIFPSPQELKVRAKKRFKEMGKEVPPEAVNEMLANYVLPTSKDMRGSDEAFDEVWFPEVKREEALRILETDKTELKATSITKSRDASPYAREASVSSVNDPRMLHTGVSPGLGGSWRGTPAPALDHNMYTPPKVGDVRGTPDMLRGHSTEHGDSRGRFSVPSDSTYGRYGGDIGDQRFPRMDRDRFGTQPYANHRSFMDQPYSAQSGYSDQPYSAQRGYSDQPYPNQRDYIEQPYPDHGGPYSVNTGPQFGRPQPYGMPDPGRIHDRSSAPPGPYDFQDYKGLLYVGFSCSFVLNYYTERRVLCGNGGGLLTCTRESTMGLHWSTMDGRPGVIDVADRTKDHVQRRERCIGSQKQRTVAGVRRGGGHAFSISKTRGVWLARSVPVRSSQRRIKKCLA</sequence>
<evidence type="ECO:0000313" key="6">
    <source>
        <dbReference type="Proteomes" id="UP000824469"/>
    </source>
</evidence>
<dbReference type="SMART" id="SM00449">
    <property type="entry name" value="SPRY"/>
    <property type="match status" value="1"/>
</dbReference>
<accession>A0AA38BWX8</accession>
<dbReference type="GO" id="GO:0000380">
    <property type="term" value="P:alternative mRNA splicing, via spliceosome"/>
    <property type="evidence" value="ECO:0007669"/>
    <property type="project" value="TreeGrafter"/>
</dbReference>
<organism evidence="5 6">
    <name type="scientific">Taxus chinensis</name>
    <name type="common">Chinese yew</name>
    <name type="synonym">Taxus wallichiana var. chinensis</name>
    <dbReference type="NCBI Taxonomy" id="29808"/>
    <lineage>
        <taxon>Eukaryota</taxon>
        <taxon>Viridiplantae</taxon>
        <taxon>Streptophyta</taxon>
        <taxon>Embryophyta</taxon>
        <taxon>Tracheophyta</taxon>
        <taxon>Spermatophyta</taxon>
        <taxon>Pinopsida</taxon>
        <taxon>Pinidae</taxon>
        <taxon>Conifers II</taxon>
        <taxon>Cupressales</taxon>
        <taxon>Taxaceae</taxon>
        <taxon>Taxus</taxon>
    </lineage>
</organism>
<keyword evidence="6" id="KW-1185">Reference proteome</keyword>
<feature type="compositionally biased region" description="Basic and acidic residues" evidence="3">
    <location>
        <begin position="446"/>
        <end position="458"/>
    </location>
</feature>
<proteinExistence type="predicted"/>
<feature type="region of interest" description="Disordered" evidence="3">
    <location>
        <begin position="380"/>
        <end position="432"/>
    </location>
</feature>
<dbReference type="GO" id="GO:0003723">
    <property type="term" value="F:RNA binding"/>
    <property type="evidence" value="ECO:0007669"/>
    <property type="project" value="TreeGrafter"/>
</dbReference>
<feature type="compositionally biased region" description="Basic residues" evidence="3">
    <location>
        <begin position="1"/>
        <end position="10"/>
    </location>
</feature>
<evidence type="ECO:0000256" key="1">
    <source>
        <dbReference type="ARBA" id="ARBA00004123"/>
    </source>
</evidence>
<gene>
    <name evidence="5" type="ORF">KI387_034313</name>
</gene>
<dbReference type="GO" id="GO:0005634">
    <property type="term" value="C:nucleus"/>
    <property type="evidence" value="ECO:0007669"/>
    <property type="project" value="UniProtKB-SubCell"/>
</dbReference>
<dbReference type="InterPro" id="IPR013320">
    <property type="entry name" value="ConA-like_dom_sf"/>
</dbReference>
<feature type="compositionally biased region" description="Polar residues" evidence="3">
    <location>
        <begin position="504"/>
        <end position="527"/>
    </location>
</feature>
<feature type="domain" description="SPRY" evidence="4">
    <location>
        <begin position="78"/>
        <end position="229"/>
    </location>
</feature>
<keyword evidence="2" id="KW-0539">Nucleus</keyword>
<dbReference type="InterPro" id="IPR035778">
    <property type="entry name" value="SPRY_hnRNP_U"/>
</dbReference>
<name>A0AA38BWX8_TAXCH</name>